<evidence type="ECO:0000313" key="8">
    <source>
        <dbReference type="RefSeq" id="XP_031552305.1"/>
    </source>
</evidence>
<feature type="compositionally biased region" description="Basic and acidic residues" evidence="4">
    <location>
        <begin position="75"/>
        <end position="84"/>
    </location>
</feature>
<evidence type="ECO:0000256" key="2">
    <source>
        <dbReference type="ARBA" id="ARBA00022737"/>
    </source>
</evidence>
<dbReference type="InterPro" id="IPR001680">
    <property type="entry name" value="WD40_rpt"/>
</dbReference>
<keyword evidence="7" id="KW-1185">Reference proteome</keyword>
<dbReference type="PANTHER" id="PTHR19871:SF14">
    <property type="entry name" value="DUF4062 DOMAIN-CONTAINING PROTEIN"/>
    <property type="match status" value="1"/>
</dbReference>
<dbReference type="Gene3D" id="2.130.10.10">
    <property type="entry name" value="YVTN repeat-like/Quinoprotein amine dehydrogenase"/>
    <property type="match status" value="3"/>
</dbReference>
<feature type="repeat" description="WD" evidence="3">
    <location>
        <begin position="1397"/>
        <end position="1425"/>
    </location>
</feature>
<evidence type="ECO:0000256" key="1">
    <source>
        <dbReference type="ARBA" id="ARBA00022574"/>
    </source>
</evidence>
<dbReference type="KEGG" id="aten:116289499"/>
<feature type="compositionally biased region" description="Basic and acidic residues" evidence="4">
    <location>
        <begin position="21"/>
        <end position="31"/>
    </location>
</feature>
<dbReference type="InterPro" id="IPR015943">
    <property type="entry name" value="WD40/YVTN_repeat-like_dom_sf"/>
</dbReference>
<dbReference type="PANTHER" id="PTHR19871">
    <property type="entry name" value="BETA TRANSDUCIN-RELATED PROTEIN"/>
    <property type="match status" value="1"/>
</dbReference>
<dbReference type="Pfam" id="PF00400">
    <property type="entry name" value="WD40"/>
    <property type="match status" value="2"/>
</dbReference>
<feature type="repeat" description="WD" evidence="3">
    <location>
        <begin position="1727"/>
        <end position="1772"/>
    </location>
</feature>
<dbReference type="GeneID" id="116289499"/>
<dbReference type="OrthoDB" id="2325716at2759"/>
<dbReference type="PROSITE" id="PS50082">
    <property type="entry name" value="WD_REPEATS_2"/>
    <property type="match status" value="3"/>
</dbReference>
<protein>
    <submittedName>
        <fullName evidence="8">NACHT and WD repeat domain-containing protein 2-like</fullName>
    </submittedName>
</protein>
<gene>
    <name evidence="8" type="primary">LOC116289499</name>
</gene>
<organism evidence="7 8">
    <name type="scientific">Actinia tenebrosa</name>
    <name type="common">Australian red waratah sea anemone</name>
    <dbReference type="NCBI Taxonomy" id="6105"/>
    <lineage>
        <taxon>Eukaryota</taxon>
        <taxon>Metazoa</taxon>
        <taxon>Cnidaria</taxon>
        <taxon>Anthozoa</taxon>
        <taxon>Hexacorallia</taxon>
        <taxon>Actiniaria</taxon>
        <taxon>Actiniidae</taxon>
        <taxon>Actinia</taxon>
    </lineage>
</organism>
<keyword evidence="1 3" id="KW-0853">WD repeat</keyword>
<dbReference type="Gene3D" id="3.40.50.300">
    <property type="entry name" value="P-loop containing nucleotide triphosphate hydrolases"/>
    <property type="match status" value="1"/>
</dbReference>
<sequence length="1851" mass="208851">MGCCGSKSKKSIDLEDYSYTKNKEKNKEKNKYALGSGKQGSYQSLSKMDDLPDGEQNNSTDKPYELSLPQDDSTDDHLLTKDPMHGSASSLDELLGKKEKIPVKKNNSKKEEKESVNFLKKQKKNDMTIPEDVDIKFQGSDNKQGSRNIDIKTLDREPRRLDNGKTLVADKWKSEPLLNEPHHEKTKISAVKKLGSVPDVAVEPANQTASVRTLEHAQKPKTLEVLRNYVFMGHLNVKVPKIARMVRLYVSTTFTDTQVERNALIERVYPKLKEYCQEHGYEFQVIDMRWGVKEPHLDDHMFGDLCIREIQICQTVSTGPNFVTLLGQKYGFCPFPPKISISEFEALTAAIEDTNDKDLIEEWFKRDDNAVPPEYVLQPVTSKFTGFVNPSSKETRKAAWKGWREVFERLQNILRIAAAKALSKDAAYKYCVSVSEKEIEQGIIKAPNSNSQTLWFKRTIIDLKENLKSDKSDKFIDIKEKGKKSKEKGASKTIQLREVDKVSQNLLKNLKDKKISKVLDKSNIFSYDIKWASNKNEKETSMTHVEFLSKLCQDFFLVIRRRISDGIKEREANDLKEKDKDNVFEEATQHIAVCQWKTADFQCREALLARIREYITNTCSSPLVLYGGSGCGKSSVVAMAAKQVRTWVNREAIVVLRFLGTSPDSSSLRLVLRSVCLQLCRAFGVNSNFVPQDYQELVRDFQDRLSMAKSNRPIIVFLDSLEQLSPTENAHLVAWLPRILPSHVHVVVSTLKDDRYACLSSLRKLIPDSSSFAEVTSLSQNDASVILSSWLKHDNRQLTDAQKKIVLDAFKSYPSPFFLKLAYERALTWKSYTAEKECTLEATAPLMIEAFFEKMENKHGKVFVGTLFSYLTIEKNGFSESELEDLLSCNEDVLDEAFRYWSPPIRRFPTSLLARLRADLEPYLLERCINGVRVFAWYYRQFREIAAKRYFDKAAGQVKKIHCELSDYYHGRWTEGAKKDDGKGVLKDRHVAAQPFKFSQKVFNLRKLNLLPYHLLRTGDVEKLKQQTLCNYEFLSAKLLATSPRHVLHDFTDALSYFPTDKDIALVLETLQLSRDALTISADQLSAQLIGRLSAPRSPSPAIARLLRQAHHPAKFSFIPNISCLNRPGGKLVHSLPDLHSSLVLSSDSTKALSVSGDRDILLWDVQSGSVLQTIESTSDVKQILFCLDDKHILASCNGAIRQWFLKTAKLKFELESTETAAPISVAQNGSTLVAILDKKVITAKTSDGKELKEFQDGDCEHDQLVSMDNLVALANSRQCYVKLFDIESQTILNTIQVFGENSNDVVSTMTLSPFNEGQLIVYSHKSSCVRVFDIKCTNCLHVLGPDILYPAITSDGHYMLCTNSYNDVSVWNLETAMKERNVIRHPPSTAINHIISHNKTIIVTVSDDEMVRVWDLEREEASNVDFEDNKGDRCIEYLAMVKSTIQKQVVTKSRASGPISVWNVITCQPIRTLTGTNADEILVVDETRAVVRSGAKLALVDLQGGKLIKKMRSEFTTKTDKVNRHASSLYKRRDLAIRLAESPRFNTRTKSKTRKFNDCALVGTTHVLVLSKDRLYMKLASLETGEPVAKLKAGQRQMIETIMVSDNGAVAVCSCENFPLLVWDIKERRNKFSLDMEGTFPQLAIADITHNGHYLVDVIKLDKKHKTVVTWDLETGTVKHLIGQGVNVWSVAVSSVSMRLVVTGSSGSGETIRIYDLTNGEFKHQLGGHTEPVKGVCLSKDGRRLLTYVPLGSRDRSVCLWDIITGCPIASFTPDLPVSSCVLNDDGDQVVMVINKSRPIVSLALTHEVGSREMSVDVSNSYFNHPTLHGAVFDMTAQMNWEDAEDQDDE</sequence>
<dbReference type="InterPro" id="IPR027417">
    <property type="entry name" value="P-loop_NTPase"/>
</dbReference>
<dbReference type="Proteomes" id="UP000515163">
    <property type="component" value="Unplaced"/>
</dbReference>
<feature type="repeat" description="WD" evidence="3">
    <location>
        <begin position="1142"/>
        <end position="1174"/>
    </location>
</feature>
<accession>A0A6P8HIB2</accession>
<evidence type="ECO:0000256" key="4">
    <source>
        <dbReference type="SAM" id="MobiDB-lite"/>
    </source>
</evidence>
<keyword evidence="2" id="KW-0677">Repeat</keyword>
<evidence type="ECO:0000256" key="3">
    <source>
        <dbReference type="PROSITE-ProRule" id="PRU00221"/>
    </source>
</evidence>
<dbReference type="InterPro" id="IPR057588">
    <property type="entry name" value="NWD1/2-like_WH"/>
</dbReference>
<evidence type="ECO:0000259" key="6">
    <source>
        <dbReference type="Pfam" id="PF25469"/>
    </source>
</evidence>
<name>A0A6P8HIB2_ACTTE</name>
<proteinExistence type="predicted"/>
<dbReference type="SMART" id="SM00320">
    <property type="entry name" value="WD40"/>
    <property type="match status" value="7"/>
</dbReference>
<feature type="compositionally biased region" description="Basic and acidic residues" evidence="4">
    <location>
        <begin position="94"/>
        <end position="115"/>
    </location>
</feature>
<feature type="domain" description="Orc1-like AAA ATPase" evidence="5">
    <location>
        <begin position="601"/>
        <end position="748"/>
    </location>
</feature>
<evidence type="ECO:0000313" key="7">
    <source>
        <dbReference type="Proteomes" id="UP000515163"/>
    </source>
</evidence>
<dbReference type="Gene3D" id="1.25.40.370">
    <property type="match status" value="1"/>
</dbReference>
<dbReference type="InterPro" id="IPR011047">
    <property type="entry name" value="Quinoprotein_ADH-like_sf"/>
</dbReference>
<feature type="region of interest" description="Disordered" evidence="4">
    <location>
        <begin position="14"/>
        <end position="116"/>
    </location>
</feature>
<dbReference type="InterPro" id="IPR041664">
    <property type="entry name" value="AAA_16"/>
</dbReference>
<feature type="domain" description="NWD1/2-like winged helix-turn-helix" evidence="6">
    <location>
        <begin position="848"/>
        <end position="953"/>
    </location>
</feature>
<dbReference type="Pfam" id="PF13191">
    <property type="entry name" value="AAA_16"/>
    <property type="match status" value="1"/>
</dbReference>
<dbReference type="Pfam" id="PF25469">
    <property type="entry name" value="WHD_NWD1"/>
    <property type="match status" value="1"/>
</dbReference>
<dbReference type="InParanoid" id="A0A6P8HIB2"/>
<dbReference type="SUPFAM" id="SSF50998">
    <property type="entry name" value="Quinoprotein alcohol dehydrogenase-like"/>
    <property type="match status" value="2"/>
</dbReference>
<dbReference type="SUPFAM" id="SSF52540">
    <property type="entry name" value="P-loop containing nucleoside triphosphate hydrolases"/>
    <property type="match status" value="1"/>
</dbReference>
<dbReference type="InterPro" id="IPR052752">
    <property type="entry name" value="NACHT-WD_repeat"/>
</dbReference>
<dbReference type="RefSeq" id="XP_031552305.1">
    <property type="nucleotide sequence ID" value="XM_031696445.1"/>
</dbReference>
<evidence type="ECO:0000259" key="5">
    <source>
        <dbReference type="Pfam" id="PF13191"/>
    </source>
</evidence>
<reference evidence="8" key="1">
    <citation type="submission" date="2025-08" db="UniProtKB">
        <authorList>
            <consortium name="RefSeq"/>
        </authorList>
    </citation>
    <scope>IDENTIFICATION</scope>
    <source>
        <tissue evidence="8">Tentacle</tissue>
    </source>
</reference>